<gene>
    <name evidence="3" type="ORF">PXEA_LOCUS5811</name>
</gene>
<feature type="coiled-coil region" evidence="1">
    <location>
        <begin position="444"/>
        <end position="512"/>
    </location>
</feature>
<feature type="compositionally biased region" description="Polar residues" evidence="2">
    <location>
        <begin position="616"/>
        <end position="625"/>
    </location>
</feature>
<dbReference type="Proteomes" id="UP000784294">
    <property type="component" value="Unassembled WGS sequence"/>
</dbReference>
<dbReference type="AlphaFoldDB" id="A0A448WIC9"/>
<feature type="compositionally biased region" description="Basic and acidic residues" evidence="2">
    <location>
        <begin position="427"/>
        <end position="439"/>
    </location>
</feature>
<feature type="region of interest" description="Disordered" evidence="2">
    <location>
        <begin position="225"/>
        <end position="299"/>
    </location>
</feature>
<evidence type="ECO:0000256" key="1">
    <source>
        <dbReference type="SAM" id="Coils"/>
    </source>
</evidence>
<organism evidence="3 4">
    <name type="scientific">Protopolystoma xenopodis</name>
    <dbReference type="NCBI Taxonomy" id="117903"/>
    <lineage>
        <taxon>Eukaryota</taxon>
        <taxon>Metazoa</taxon>
        <taxon>Spiralia</taxon>
        <taxon>Lophotrochozoa</taxon>
        <taxon>Platyhelminthes</taxon>
        <taxon>Monogenea</taxon>
        <taxon>Polyopisthocotylea</taxon>
        <taxon>Polystomatidea</taxon>
        <taxon>Polystomatidae</taxon>
        <taxon>Protopolystoma</taxon>
    </lineage>
</organism>
<evidence type="ECO:0000313" key="3">
    <source>
        <dbReference type="EMBL" id="VEL12371.1"/>
    </source>
</evidence>
<name>A0A448WIC9_9PLAT</name>
<dbReference type="EMBL" id="CAAALY010014588">
    <property type="protein sequence ID" value="VEL12371.1"/>
    <property type="molecule type" value="Genomic_DNA"/>
</dbReference>
<protein>
    <submittedName>
        <fullName evidence="3">Uncharacterized protein</fullName>
    </submittedName>
</protein>
<feature type="region of interest" description="Disordered" evidence="2">
    <location>
        <begin position="512"/>
        <end position="536"/>
    </location>
</feature>
<accession>A0A448WIC9</accession>
<keyword evidence="4" id="KW-1185">Reference proteome</keyword>
<reference evidence="3" key="1">
    <citation type="submission" date="2018-11" db="EMBL/GenBank/DDBJ databases">
        <authorList>
            <consortium name="Pathogen Informatics"/>
        </authorList>
    </citation>
    <scope>NUCLEOTIDE SEQUENCE</scope>
</reference>
<feature type="compositionally biased region" description="Polar residues" evidence="2">
    <location>
        <begin position="592"/>
        <end position="607"/>
    </location>
</feature>
<evidence type="ECO:0000313" key="4">
    <source>
        <dbReference type="Proteomes" id="UP000784294"/>
    </source>
</evidence>
<feature type="region of interest" description="Disordered" evidence="2">
    <location>
        <begin position="370"/>
        <end position="439"/>
    </location>
</feature>
<comment type="caution">
    <text evidence="3">The sequence shown here is derived from an EMBL/GenBank/DDBJ whole genome shotgun (WGS) entry which is preliminary data.</text>
</comment>
<feature type="compositionally biased region" description="Gly residues" evidence="2">
    <location>
        <begin position="629"/>
        <end position="643"/>
    </location>
</feature>
<evidence type="ECO:0000256" key="2">
    <source>
        <dbReference type="SAM" id="MobiDB-lite"/>
    </source>
</evidence>
<feature type="compositionally biased region" description="Low complexity" evidence="2">
    <location>
        <begin position="379"/>
        <end position="392"/>
    </location>
</feature>
<feature type="non-terminal residue" evidence="3">
    <location>
        <position position="1"/>
    </location>
</feature>
<proteinExistence type="predicted"/>
<sequence>PSNSHFLTPSIPPFSTSSFVPSLSPIFSSHFLSAPPSHNRSFLSPKSSLFVGSRNAKIFLFPLVPLSTSPLQYGIGSRGYTPGLFYGSSTSLRSTGSSSGACGLGSLNQRAYTSNPSASGSTTSSFYSTSSSASSPASSLGVYGFRPGGAPTGGVGVGVGVGGSCGSGAGAGYQRLGTTGARLVAGIATSQLGRPGGADLCPAYTATSHASDPIVVKPTGWSAGETPISTVNGDVNGDVKSTGRRGSLSRSGTHESATEAASSAGEECDEPEPTTTTPHRLFTSRGVSTSDEAGGKMRGSRISALRTEKMDCPTEMVSRPRVDNRCQTSDDIILPAANPGVSSSVAGATAAGGGVSNVVARRMNLGGRYLSQMSGGSGNTSSLNSPTPTRSSWRQSVYGVDYSGGRDKAAGSATGTRDDASAVPVSESERRRTERERQLELDRQKQIQLEIERENRRLRQLERKARWEQDEAKMRELEEEIRRRKQATLELADEEKRKLDDAEWKAQAALLRQSSFRHPSQRRSGADAEASTSAAPDAIQKVADWQRQNSMHEPAAVTGPPVMSHSDVWLASTSTPGPSVSAARSDGPLLRRQTSAGVGSSHSQAQARLSRDSDATLRQTPSSPTGVANGVGVGVGVGAGVGGSPSEAPSAVDEASPRRGSYVGAHTDIDALLKERYPVRPEATAGPETMSSAGRRGRRDYAAGEEYMTDAEAGEDAPSAAGQPEETTLVYKSKVAKEIFLKMPLPLQNLVMRMHRRGFLTFEEVLALCRNENHERRFTEEEEKSFKGYKTAQQMLTSLGIDITKASVQ</sequence>
<keyword evidence="1" id="KW-0175">Coiled coil</keyword>
<feature type="region of interest" description="Disordered" evidence="2">
    <location>
        <begin position="592"/>
        <end position="662"/>
    </location>
</feature>
<dbReference type="OrthoDB" id="9806920at2759"/>